<feature type="region of interest" description="Disordered" evidence="1">
    <location>
        <begin position="261"/>
        <end position="285"/>
    </location>
</feature>
<evidence type="ECO:0000313" key="2">
    <source>
        <dbReference type="EMBL" id="OGH03355.1"/>
    </source>
</evidence>
<evidence type="ECO:0000256" key="1">
    <source>
        <dbReference type="SAM" id="MobiDB-lite"/>
    </source>
</evidence>
<protein>
    <submittedName>
        <fullName evidence="2">Uncharacterized protein</fullName>
    </submittedName>
</protein>
<reference evidence="2 3" key="1">
    <citation type="journal article" date="2016" name="Nat. Commun.">
        <title>Thousands of microbial genomes shed light on interconnected biogeochemical processes in an aquifer system.</title>
        <authorList>
            <person name="Anantharaman K."/>
            <person name="Brown C.T."/>
            <person name="Hug L.A."/>
            <person name="Sharon I."/>
            <person name="Castelle C.J."/>
            <person name="Probst A.J."/>
            <person name="Thomas B.C."/>
            <person name="Singh A."/>
            <person name="Wilkins M.J."/>
            <person name="Karaoz U."/>
            <person name="Brodie E.L."/>
            <person name="Williams K.H."/>
            <person name="Hubbard S.S."/>
            <person name="Banfield J.F."/>
        </authorList>
    </citation>
    <scope>NUCLEOTIDE SEQUENCE [LARGE SCALE GENOMIC DNA]</scope>
</reference>
<dbReference type="AlphaFoldDB" id="A0A1F6GYY0"/>
<gene>
    <name evidence="2" type="ORF">A2557_02405</name>
</gene>
<proteinExistence type="predicted"/>
<sequence>MEGTLDSGPILESTLAQVMEAFMAQMALWLPIFPDPVWSEVWPLPEVGRLGESPWVELWEPPLFVAPKGQKGFPAAPKLVSQPQAAVLLPRIFNHTPKASIQTPWASPASVPQREPQKAMPQEQVLGVGDQALPGKKPVLDCSKHLPLGFPKPELLSARPEALSPVPDPVHPRLVEPWPQETFAPLATPAPRELPMQADRCPRIGGLFPLNLPPGPSLAKSFLPMNGQPATVGLSVFPPGFGVFTLTGSPEFSQIYSPAKGANQTGNVRPGQSSQRTGTAAGQKPWTFVPGKPTAGHLRRTQEPKLVQEIHQHQHKVYNQQTFNYKLEGGITPQTAAQAG</sequence>
<organism evidence="2 3">
    <name type="scientific">Candidatus Lambdaproteobacteria bacterium RIFOXYD2_FULL_56_26</name>
    <dbReference type="NCBI Taxonomy" id="1817773"/>
    <lineage>
        <taxon>Bacteria</taxon>
        <taxon>Pseudomonadati</taxon>
        <taxon>Pseudomonadota</taxon>
        <taxon>Candidatus Lambdaproteobacteria</taxon>
    </lineage>
</organism>
<accession>A0A1F6GYY0</accession>
<dbReference type="Proteomes" id="UP000177583">
    <property type="component" value="Unassembled WGS sequence"/>
</dbReference>
<evidence type="ECO:0000313" key="3">
    <source>
        <dbReference type="Proteomes" id="UP000177583"/>
    </source>
</evidence>
<feature type="compositionally biased region" description="Polar residues" evidence="1">
    <location>
        <begin position="261"/>
        <end position="280"/>
    </location>
</feature>
<name>A0A1F6GYY0_9PROT</name>
<comment type="caution">
    <text evidence="2">The sequence shown here is derived from an EMBL/GenBank/DDBJ whole genome shotgun (WGS) entry which is preliminary data.</text>
</comment>
<dbReference type="EMBL" id="MFNF01000017">
    <property type="protein sequence ID" value="OGH03355.1"/>
    <property type="molecule type" value="Genomic_DNA"/>
</dbReference>